<dbReference type="AlphaFoldDB" id="A0A6A5KR30"/>
<gene>
    <name evidence="1" type="ORF">BDW02DRAFT_391966</name>
</gene>
<evidence type="ECO:0000313" key="2">
    <source>
        <dbReference type="Proteomes" id="UP000800040"/>
    </source>
</evidence>
<accession>A0A6A5KR30</accession>
<sequence>MAALSRDETEKAIVHTRLQAKHAEALKRHEVGGQTGPGSQLGILLGRRRARSVCESSPTMAVQRLDWLPSFLQSLHPPIQAQAPVEIPACLRAGSAQLCKAAGAGSSIMGVCASGWACRDVIHMRSLRTNPAVSTSTQALLTNRSYRRAYYS</sequence>
<reference evidence="1" key="1">
    <citation type="submission" date="2020-01" db="EMBL/GenBank/DDBJ databases">
        <authorList>
            <consortium name="DOE Joint Genome Institute"/>
            <person name="Haridas S."/>
            <person name="Albert R."/>
            <person name="Binder M."/>
            <person name="Bloem J."/>
            <person name="Labutti K."/>
            <person name="Salamov A."/>
            <person name="Andreopoulos B."/>
            <person name="Baker S.E."/>
            <person name="Barry K."/>
            <person name="Bills G."/>
            <person name="Bluhm B.H."/>
            <person name="Cannon C."/>
            <person name="Castanera R."/>
            <person name="Culley D.E."/>
            <person name="Daum C."/>
            <person name="Ezra D."/>
            <person name="Gonzalez J.B."/>
            <person name="Henrissat B."/>
            <person name="Kuo A."/>
            <person name="Liang C."/>
            <person name="Lipzen A."/>
            <person name="Lutzoni F."/>
            <person name="Magnuson J."/>
            <person name="Mondo S."/>
            <person name="Nolan M."/>
            <person name="Ohm R."/>
            <person name="Pangilinan J."/>
            <person name="Park H.-J."/>
            <person name="Ramirez L."/>
            <person name="Alfaro M."/>
            <person name="Sun H."/>
            <person name="Tritt A."/>
            <person name="Yoshinaga Y."/>
            <person name="Zwiers L.-H."/>
            <person name="Turgeon B.G."/>
            <person name="Goodwin S.B."/>
            <person name="Spatafora J.W."/>
            <person name="Crous P.W."/>
            <person name="Grigoriev I.V."/>
        </authorList>
    </citation>
    <scope>NUCLEOTIDE SEQUENCE</scope>
    <source>
        <strain evidence="1">P77</strain>
    </source>
</reference>
<dbReference type="EMBL" id="ML975251">
    <property type="protein sequence ID" value="KAF1838577.1"/>
    <property type="molecule type" value="Genomic_DNA"/>
</dbReference>
<name>A0A6A5KR30_9PLEO</name>
<proteinExistence type="predicted"/>
<dbReference type="OrthoDB" id="10645807at2759"/>
<protein>
    <submittedName>
        <fullName evidence="1">Uncharacterized protein</fullName>
    </submittedName>
</protein>
<keyword evidence="2" id="KW-1185">Reference proteome</keyword>
<evidence type="ECO:0000313" key="1">
    <source>
        <dbReference type="EMBL" id="KAF1838577.1"/>
    </source>
</evidence>
<dbReference type="Proteomes" id="UP000800040">
    <property type="component" value="Unassembled WGS sequence"/>
</dbReference>
<organism evidence="1 2">
    <name type="scientific">Decorospora gaudefroyi</name>
    <dbReference type="NCBI Taxonomy" id="184978"/>
    <lineage>
        <taxon>Eukaryota</taxon>
        <taxon>Fungi</taxon>
        <taxon>Dikarya</taxon>
        <taxon>Ascomycota</taxon>
        <taxon>Pezizomycotina</taxon>
        <taxon>Dothideomycetes</taxon>
        <taxon>Pleosporomycetidae</taxon>
        <taxon>Pleosporales</taxon>
        <taxon>Pleosporineae</taxon>
        <taxon>Pleosporaceae</taxon>
        <taxon>Decorospora</taxon>
    </lineage>
</organism>